<evidence type="ECO:0000259" key="5">
    <source>
        <dbReference type="PROSITE" id="PS01124"/>
    </source>
</evidence>
<keyword evidence="2" id="KW-0805">Transcription regulation</keyword>
<organism evidence="6 8">
    <name type="scientific">Sphingomonas koreensis</name>
    <dbReference type="NCBI Taxonomy" id="93064"/>
    <lineage>
        <taxon>Bacteria</taxon>
        <taxon>Pseudomonadati</taxon>
        <taxon>Pseudomonadota</taxon>
        <taxon>Alphaproteobacteria</taxon>
        <taxon>Sphingomonadales</taxon>
        <taxon>Sphingomonadaceae</taxon>
        <taxon>Sphingomonas</taxon>
    </lineage>
</organism>
<dbReference type="CDD" id="cd06124">
    <property type="entry name" value="cupin_NimR-like_N"/>
    <property type="match status" value="1"/>
</dbReference>
<feature type="domain" description="HTH araC/xylS-type" evidence="5">
    <location>
        <begin position="167"/>
        <end position="264"/>
    </location>
</feature>
<reference evidence="6" key="1">
    <citation type="submission" date="2016-12" db="EMBL/GenBank/DDBJ databases">
        <title>Whole genome sequencing of Sphingomonas koreensis.</title>
        <authorList>
            <person name="Conlan S."/>
            <person name="Thomas P.J."/>
            <person name="Mullikin J."/>
            <person name="Palmore T.N."/>
            <person name="Frank K.M."/>
            <person name="Segre J.A."/>
        </authorList>
    </citation>
    <scope>NUCLEOTIDE SEQUENCE</scope>
    <source>
        <strain evidence="6">ABOJV</strain>
    </source>
</reference>
<dbReference type="SUPFAM" id="SSF51182">
    <property type="entry name" value="RmlC-like cupins"/>
    <property type="match status" value="1"/>
</dbReference>
<dbReference type="SMART" id="SM00342">
    <property type="entry name" value="HTH_ARAC"/>
    <property type="match status" value="1"/>
</dbReference>
<keyword evidence="3" id="KW-0238">DNA-binding</keyword>
<dbReference type="Proteomes" id="UP000286681">
    <property type="component" value="Unassembled WGS sequence"/>
</dbReference>
<name>A0A1L6J6V0_9SPHN</name>
<dbReference type="InterPro" id="IPR009057">
    <property type="entry name" value="Homeodomain-like_sf"/>
</dbReference>
<dbReference type="EMBL" id="CP018820">
    <property type="protein sequence ID" value="APR51604.1"/>
    <property type="molecule type" value="Genomic_DNA"/>
</dbReference>
<evidence type="ECO:0000313" key="8">
    <source>
        <dbReference type="Proteomes" id="UP000185161"/>
    </source>
</evidence>
<sequence>MPIMNTFADPAGWIEPDNVPRPVVTFGIVTTEFEGLELDFHRHAKGQIMFVQRGALSCEVEGGLWIVPPRSAIWIPGGALHAIKATGAFEGYSAFAAAEVSRGLPSTCCAVSVSPLLRELLVRTASLPALYEENDINARLTGVLLDELAAAQVEDLHLPMPADPRLRRIAGEMLEAPASRGTLQSWAERAGMSVRTLERLIGRETGMSFGRWRQQLGVVLAVKWLAGGASIQAVAADLGYESVPSFVTMFRKALGTSPGRYMAERHSSRM</sequence>
<dbReference type="InterPro" id="IPR011051">
    <property type="entry name" value="RmlC_Cupin_sf"/>
</dbReference>
<gene>
    <name evidence="6" type="ORF">BRX40_03385</name>
    <name evidence="7" type="ORF">CA257_22570</name>
</gene>
<evidence type="ECO:0000313" key="6">
    <source>
        <dbReference type="EMBL" id="APR51604.1"/>
    </source>
</evidence>
<dbReference type="OrthoDB" id="9804543at2"/>
<dbReference type="PANTHER" id="PTHR11019:SF199">
    <property type="entry name" value="HTH-TYPE TRANSCRIPTIONAL REGULATOR NIMR"/>
    <property type="match status" value="1"/>
</dbReference>
<dbReference type="GO" id="GO:0003700">
    <property type="term" value="F:DNA-binding transcription factor activity"/>
    <property type="evidence" value="ECO:0007669"/>
    <property type="project" value="InterPro"/>
</dbReference>
<dbReference type="Pfam" id="PF12833">
    <property type="entry name" value="HTH_18"/>
    <property type="match status" value="1"/>
</dbReference>
<reference evidence="8" key="2">
    <citation type="submission" date="2016-12" db="EMBL/GenBank/DDBJ databases">
        <title>Whole genome sequencing of Sphingomonas sp. ABOJV.</title>
        <authorList>
            <person name="Conlan S."/>
            <person name="Thomas P.J."/>
            <person name="Mullikin J."/>
            <person name="Palmore T.N."/>
            <person name="Frank K.M."/>
            <person name="Segre J.A."/>
        </authorList>
    </citation>
    <scope>NUCLEOTIDE SEQUENCE [LARGE SCALE GENOMIC DNA]</scope>
    <source>
        <strain evidence="8">ABOJV</strain>
    </source>
</reference>
<evidence type="ECO:0000256" key="4">
    <source>
        <dbReference type="ARBA" id="ARBA00023163"/>
    </source>
</evidence>
<protein>
    <submittedName>
        <fullName evidence="6">AraC family transcriptional regulator</fullName>
    </submittedName>
</protein>
<dbReference type="KEGG" id="skr:BRX40_03385"/>
<dbReference type="InterPro" id="IPR018060">
    <property type="entry name" value="HTH_AraC"/>
</dbReference>
<reference evidence="7 9" key="3">
    <citation type="submission" date="2018-07" db="EMBL/GenBank/DDBJ databases">
        <title>Genomic and Epidemiologic Investigation of an Indolent Hospital Outbreak.</title>
        <authorList>
            <person name="Johnson R.C."/>
            <person name="Deming C."/>
            <person name="Conlan S."/>
            <person name="Zellmer C.J."/>
            <person name="Michelin A.V."/>
            <person name="Lee-Lin S."/>
            <person name="Thomas P.J."/>
            <person name="Park M."/>
            <person name="Weingarten R.A."/>
            <person name="Less J."/>
            <person name="Dekker J.P."/>
            <person name="Frank K.M."/>
            <person name="Musser K.A."/>
            <person name="Mcquiston J.R."/>
            <person name="Henderson D.K."/>
            <person name="Lau A.F."/>
            <person name="Palmore T.N."/>
            <person name="Segre J.A."/>
        </authorList>
    </citation>
    <scope>NUCLEOTIDE SEQUENCE [LARGE SCALE GENOMIC DNA]</scope>
    <source>
        <strain evidence="7 9">SK-NIH.Env10_0317</strain>
    </source>
</reference>
<evidence type="ECO:0000313" key="7">
    <source>
        <dbReference type="EMBL" id="RSU97470.1"/>
    </source>
</evidence>
<keyword evidence="8" id="KW-1185">Reference proteome</keyword>
<dbReference type="InterPro" id="IPR014710">
    <property type="entry name" value="RmlC-like_jellyroll"/>
</dbReference>
<dbReference type="PANTHER" id="PTHR11019">
    <property type="entry name" value="HTH-TYPE TRANSCRIPTIONAL REGULATOR NIMR"/>
    <property type="match status" value="1"/>
</dbReference>
<dbReference type="Gene3D" id="1.10.10.60">
    <property type="entry name" value="Homeodomain-like"/>
    <property type="match status" value="1"/>
</dbReference>
<proteinExistence type="predicted"/>
<dbReference type="Proteomes" id="UP000185161">
    <property type="component" value="Chromosome"/>
</dbReference>
<dbReference type="Gene3D" id="2.60.120.10">
    <property type="entry name" value="Jelly Rolls"/>
    <property type="match status" value="1"/>
</dbReference>
<dbReference type="FunFam" id="1.10.10.60:FF:000132">
    <property type="entry name" value="AraC family transcriptional regulator"/>
    <property type="match status" value="1"/>
</dbReference>
<dbReference type="PROSITE" id="PS01124">
    <property type="entry name" value="HTH_ARAC_FAMILY_2"/>
    <property type="match status" value="1"/>
</dbReference>
<dbReference type="GO" id="GO:0043565">
    <property type="term" value="F:sequence-specific DNA binding"/>
    <property type="evidence" value="ECO:0007669"/>
    <property type="project" value="InterPro"/>
</dbReference>
<dbReference type="STRING" id="93064.BRX40_03385"/>
<keyword evidence="1" id="KW-0678">Repressor</keyword>
<accession>A0A1L6J6V0</accession>
<dbReference type="AlphaFoldDB" id="A0A1L6J6V0"/>
<evidence type="ECO:0000256" key="3">
    <source>
        <dbReference type="ARBA" id="ARBA00023125"/>
    </source>
</evidence>
<dbReference type="SUPFAM" id="SSF46689">
    <property type="entry name" value="Homeodomain-like"/>
    <property type="match status" value="1"/>
</dbReference>
<evidence type="ECO:0000256" key="1">
    <source>
        <dbReference type="ARBA" id="ARBA00022491"/>
    </source>
</evidence>
<keyword evidence="4" id="KW-0804">Transcription</keyword>
<dbReference type="EMBL" id="QQWO01000033">
    <property type="protein sequence ID" value="RSU97470.1"/>
    <property type="molecule type" value="Genomic_DNA"/>
</dbReference>
<evidence type="ECO:0000256" key="2">
    <source>
        <dbReference type="ARBA" id="ARBA00023015"/>
    </source>
</evidence>
<evidence type="ECO:0000313" key="9">
    <source>
        <dbReference type="Proteomes" id="UP000286681"/>
    </source>
</evidence>